<keyword evidence="3" id="KW-1185">Reference proteome</keyword>
<dbReference type="InterPro" id="IPR030547">
    <property type="entry name" value="XRCC2"/>
</dbReference>
<dbReference type="EMBL" id="JADCUA010000009">
    <property type="protein sequence ID" value="KAH9837078.1"/>
    <property type="molecule type" value="Genomic_DNA"/>
</dbReference>
<dbReference type="InterPro" id="IPR027417">
    <property type="entry name" value="P-loop_NTPase"/>
</dbReference>
<evidence type="ECO:0000313" key="2">
    <source>
        <dbReference type="EMBL" id="KAH9837078.1"/>
    </source>
</evidence>
<name>A0ABQ8KGU5_9APHY</name>
<organism evidence="2 3">
    <name type="scientific">Rhodofomes roseus</name>
    <dbReference type="NCBI Taxonomy" id="34475"/>
    <lineage>
        <taxon>Eukaryota</taxon>
        <taxon>Fungi</taxon>
        <taxon>Dikarya</taxon>
        <taxon>Basidiomycota</taxon>
        <taxon>Agaricomycotina</taxon>
        <taxon>Agaricomycetes</taxon>
        <taxon>Polyporales</taxon>
        <taxon>Rhodofomes</taxon>
    </lineage>
</organism>
<evidence type="ECO:0000256" key="1">
    <source>
        <dbReference type="SAM" id="MobiDB-lite"/>
    </source>
</evidence>
<protein>
    <recommendedName>
        <fullName evidence="4">DNA recombination and repair protein Rad51-like C-terminal domain-containing protein</fullName>
    </recommendedName>
</protein>
<dbReference type="SUPFAM" id="SSF52540">
    <property type="entry name" value="P-loop containing nucleoside triphosphate hydrolases"/>
    <property type="match status" value="1"/>
</dbReference>
<dbReference type="Proteomes" id="UP000814176">
    <property type="component" value="Unassembled WGS sequence"/>
</dbReference>
<gene>
    <name evidence="2" type="ORF">C8Q71DRAFT_584577</name>
</gene>
<dbReference type="CDD" id="cd19490">
    <property type="entry name" value="XRCC2"/>
    <property type="match status" value="1"/>
</dbReference>
<dbReference type="Gene3D" id="3.40.50.300">
    <property type="entry name" value="P-loop containing nucleotide triphosphate hydrolases"/>
    <property type="match status" value="1"/>
</dbReference>
<accession>A0ABQ8KGU5</accession>
<feature type="region of interest" description="Disordered" evidence="1">
    <location>
        <begin position="298"/>
        <end position="321"/>
    </location>
</feature>
<evidence type="ECO:0000313" key="3">
    <source>
        <dbReference type="Proteomes" id="UP000814176"/>
    </source>
</evidence>
<dbReference type="PANTHER" id="PTHR46644:SF2">
    <property type="entry name" value="DNA REPAIR PROTEIN XRCC2"/>
    <property type="match status" value="1"/>
</dbReference>
<comment type="caution">
    <text evidence="2">The sequence shown here is derived from an EMBL/GenBank/DDBJ whole genome shotgun (WGS) entry which is preliminary data.</text>
</comment>
<proteinExistence type="predicted"/>
<sequence>MESFPTADELLVQVPAESMQTLLASHRHHASPLGSSIPALDDHVSSLNSQQPTPLRRGDVVEIQGPAASGKSHLLYHLLTTCVLPVAHHSVCIGGWECAAVLLDTDGKFNIKRFRRLLTSRLSKLRVTQDTALPAVDDQTLEDILGLCLSRLHVFRPSSSAQLAATLVHLPDYHSTHPSLRSHEIGLLAIDSLSAFYWGDRFLVEQWRTTSGNAASTTPIPTELASPMRHVVAAVQRVRALRGPLTVLTNWGLNPSKRPADLGEQAYPLYKQHLHPFPAPFDTTVATALPPRIRPVPAQPQTSAGPVCPTEGQDAFEPSGSSETRQLFSITHHITLYPSLAEPYPASLTLSEIKGDSHPSSVIAPHTVTHQGLVRTPASVLATRFAFRVTEDDIVFEPSAEV</sequence>
<dbReference type="GeneID" id="72000257"/>
<reference evidence="2 3" key="1">
    <citation type="journal article" date="2021" name="Environ. Microbiol.">
        <title>Gene family expansions and transcriptome signatures uncover fungal adaptations to wood decay.</title>
        <authorList>
            <person name="Hage H."/>
            <person name="Miyauchi S."/>
            <person name="Viragh M."/>
            <person name="Drula E."/>
            <person name="Min B."/>
            <person name="Chaduli D."/>
            <person name="Navarro D."/>
            <person name="Favel A."/>
            <person name="Norest M."/>
            <person name="Lesage-Meessen L."/>
            <person name="Balint B."/>
            <person name="Merenyi Z."/>
            <person name="de Eugenio L."/>
            <person name="Morin E."/>
            <person name="Martinez A.T."/>
            <person name="Baldrian P."/>
            <person name="Stursova M."/>
            <person name="Martinez M.J."/>
            <person name="Novotny C."/>
            <person name="Magnuson J.K."/>
            <person name="Spatafora J.W."/>
            <person name="Maurice S."/>
            <person name="Pangilinan J."/>
            <person name="Andreopoulos W."/>
            <person name="LaButti K."/>
            <person name="Hundley H."/>
            <person name="Na H."/>
            <person name="Kuo A."/>
            <person name="Barry K."/>
            <person name="Lipzen A."/>
            <person name="Henrissat B."/>
            <person name="Riley R."/>
            <person name="Ahrendt S."/>
            <person name="Nagy L.G."/>
            <person name="Grigoriev I.V."/>
            <person name="Martin F."/>
            <person name="Rosso M.N."/>
        </authorList>
    </citation>
    <scope>NUCLEOTIDE SEQUENCE [LARGE SCALE GENOMIC DNA]</scope>
    <source>
        <strain evidence="2 3">CIRM-BRFM 1785</strain>
    </source>
</reference>
<dbReference type="PANTHER" id="PTHR46644">
    <property type="entry name" value="DNA REPAIR PROTEIN XRCC2"/>
    <property type="match status" value="1"/>
</dbReference>
<dbReference type="RefSeq" id="XP_047779247.1">
    <property type="nucleotide sequence ID" value="XM_047919525.1"/>
</dbReference>
<evidence type="ECO:0008006" key="4">
    <source>
        <dbReference type="Google" id="ProtNLM"/>
    </source>
</evidence>